<keyword evidence="7" id="KW-1185">Reference proteome</keyword>
<evidence type="ECO:0000256" key="5">
    <source>
        <dbReference type="SAM" id="SignalP"/>
    </source>
</evidence>
<accession>A0A6P8GSR9</accession>
<gene>
    <name evidence="8" type="primary">LOC105899511</name>
</gene>
<sequence length="230" mass="25513">MILLVVCALAAVSLATRPAPPEPFCTKPGCMASIKCWTDWMDCDNPTGTGDWETISKLKKYYPKNMCPNPTAIEVATVDGISLADAGNVFYANDHITGLICKNADQEKCFCRDYKVRFVCYPPFCGNQKLCWTKWYDRDNPSATGDWELLKTLRKENPGEICANPNAIESRTVDTDTPATVTGQDFLHFSPATGFVCKNGPKQKCRDYKVRFACPCGPVLAELAVERDES</sequence>
<name>A0A6P8GSR9_CLUHA</name>
<evidence type="ECO:0000313" key="7">
    <source>
        <dbReference type="Proteomes" id="UP000515152"/>
    </source>
</evidence>
<keyword evidence="4" id="KW-0325">Glycoprotein</keyword>
<dbReference type="RefSeq" id="XP_031437820.1">
    <property type="nucleotide sequence ID" value="XM_031581960.1"/>
</dbReference>
<dbReference type="Pfam" id="PF13330">
    <property type="entry name" value="Mucin2_WxxW"/>
    <property type="match status" value="2"/>
</dbReference>
<feature type="domain" description="WxxW" evidence="6">
    <location>
        <begin position="37"/>
        <end position="120"/>
    </location>
</feature>
<feature type="signal peptide" evidence="5">
    <location>
        <begin position="1"/>
        <end position="15"/>
    </location>
</feature>
<evidence type="ECO:0000259" key="6">
    <source>
        <dbReference type="Pfam" id="PF13330"/>
    </source>
</evidence>
<dbReference type="OrthoDB" id="6049857at2759"/>
<comment type="subcellular location">
    <subcellularLocation>
        <location evidence="1">Secreted</location>
    </subcellularLocation>
</comment>
<dbReference type="GeneID" id="105899511"/>
<dbReference type="PANTHER" id="PTHR15031">
    <property type="entry name" value="CARTILAGE INTERMEDIATE LAYER PROTEIN CLIP"/>
    <property type="match status" value="1"/>
</dbReference>
<proteinExistence type="predicted"/>
<evidence type="ECO:0000256" key="2">
    <source>
        <dbReference type="ARBA" id="ARBA00022525"/>
    </source>
</evidence>
<keyword evidence="2" id="KW-0964">Secreted</keyword>
<dbReference type="PANTHER" id="PTHR15031:SF4">
    <property type="entry name" value="CARTILAGE INTERMEDIATE LAYER PROTEIN 1"/>
    <property type="match status" value="1"/>
</dbReference>
<evidence type="ECO:0000256" key="4">
    <source>
        <dbReference type="ARBA" id="ARBA00023180"/>
    </source>
</evidence>
<dbReference type="Proteomes" id="UP000515152">
    <property type="component" value="Chromosome 15"/>
</dbReference>
<dbReference type="KEGG" id="char:105899511"/>
<feature type="domain" description="WxxW" evidence="6">
    <location>
        <begin position="132"/>
        <end position="214"/>
    </location>
</feature>
<dbReference type="AlphaFoldDB" id="A0A6P8GSR9"/>
<dbReference type="GO" id="GO:0005576">
    <property type="term" value="C:extracellular region"/>
    <property type="evidence" value="ECO:0007669"/>
    <property type="project" value="UniProtKB-SubCell"/>
</dbReference>
<feature type="chain" id="PRO_5027581106" evidence="5">
    <location>
        <begin position="16"/>
        <end position="230"/>
    </location>
</feature>
<organism evidence="7 8">
    <name type="scientific">Clupea harengus</name>
    <name type="common">Atlantic herring</name>
    <dbReference type="NCBI Taxonomy" id="7950"/>
    <lineage>
        <taxon>Eukaryota</taxon>
        <taxon>Metazoa</taxon>
        <taxon>Chordata</taxon>
        <taxon>Craniata</taxon>
        <taxon>Vertebrata</taxon>
        <taxon>Euteleostomi</taxon>
        <taxon>Actinopterygii</taxon>
        <taxon>Neopterygii</taxon>
        <taxon>Teleostei</taxon>
        <taxon>Clupei</taxon>
        <taxon>Clupeiformes</taxon>
        <taxon>Clupeoidei</taxon>
        <taxon>Clupeidae</taxon>
        <taxon>Clupea</taxon>
    </lineage>
</organism>
<keyword evidence="3 5" id="KW-0732">Signal</keyword>
<protein>
    <submittedName>
        <fullName evidence="8">Cartilage intermediate layer protein 2-like</fullName>
    </submittedName>
</protein>
<dbReference type="InterPro" id="IPR039675">
    <property type="entry name" value="CILP1/CILP2"/>
</dbReference>
<evidence type="ECO:0000313" key="8">
    <source>
        <dbReference type="RefSeq" id="XP_031437820.1"/>
    </source>
</evidence>
<evidence type="ECO:0000256" key="3">
    <source>
        <dbReference type="ARBA" id="ARBA00022729"/>
    </source>
</evidence>
<reference evidence="8" key="1">
    <citation type="submission" date="2025-08" db="UniProtKB">
        <authorList>
            <consortium name="RefSeq"/>
        </authorList>
    </citation>
    <scope>IDENTIFICATION</scope>
</reference>
<dbReference type="InterPro" id="IPR025155">
    <property type="entry name" value="WxxW_domain"/>
</dbReference>
<evidence type="ECO:0000256" key="1">
    <source>
        <dbReference type="ARBA" id="ARBA00004613"/>
    </source>
</evidence>